<comment type="caution">
    <text evidence="15">The sequence shown here is derived from an EMBL/GenBank/DDBJ whole genome shotgun (WGS) entry which is preliminary data.</text>
</comment>
<evidence type="ECO:0000256" key="8">
    <source>
        <dbReference type="ARBA" id="ARBA00023002"/>
    </source>
</evidence>
<comment type="subcellular location">
    <subcellularLocation>
        <location evidence="3">Cytoplasm</location>
    </subcellularLocation>
    <subcellularLocation>
        <location evidence="2">Nucleus</location>
    </subcellularLocation>
</comment>
<dbReference type="GO" id="GO:0046872">
    <property type="term" value="F:metal ion binding"/>
    <property type="evidence" value="ECO:0007669"/>
    <property type="project" value="UniProtKB-KW"/>
</dbReference>
<comment type="cofactor">
    <cofactor evidence="1">
        <name>L-ascorbate</name>
        <dbReference type="ChEBI" id="CHEBI:38290"/>
    </cofactor>
</comment>
<dbReference type="AlphaFoldDB" id="A0AAV5FIS4"/>
<dbReference type="InterPro" id="IPR050295">
    <property type="entry name" value="Plant_2OG-oxidoreductases"/>
</dbReference>
<dbReference type="Pfam" id="PF03171">
    <property type="entry name" value="2OG-FeII_Oxy"/>
    <property type="match status" value="1"/>
</dbReference>
<protein>
    <recommendedName>
        <fullName evidence="14">Fe2OG dioxygenase domain-containing protein</fullName>
    </recommendedName>
</protein>
<evidence type="ECO:0000256" key="2">
    <source>
        <dbReference type="ARBA" id="ARBA00004123"/>
    </source>
</evidence>
<keyword evidence="5" id="KW-0963">Cytoplasm</keyword>
<dbReference type="InterPro" id="IPR044861">
    <property type="entry name" value="IPNS-like_FE2OG_OXY"/>
</dbReference>
<gene>
    <name evidence="15" type="primary">gb23405</name>
    <name evidence="15" type="ORF">PR202_gb23405</name>
</gene>
<dbReference type="Proteomes" id="UP001054889">
    <property type="component" value="Unassembled WGS sequence"/>
</dbReference>
<reference evidence="15" key="2">
    <citation type="submission" date="2021-12" db="EMBL/GenBank/DDBJ databases">
        <title>Resequencing data analysis of finger millet.</title>
        <authorList>
            <person name="Hatakeyama M."/>
            <person name="Aluri S."/>
            <person name="Balachadran M.T."/>
            <person name="Sivarajan S.R."/>
            <person name="Poveda L."/>
            <person name="Shimizu-Inatsugi R."/>
            <person name="Schlapbach R."/>
            <person name="Sreeman S.M."/>
            <person name="Shimizu K.K."/>
        </authorList>
    </citation>
    <scope>NUCLEOTIDE SEQUENCE</scope>
</reference>
<feature type="region of interest" description="Disordered" evidence="13">
    <location>
        <begin position="1"/>
        <end position="43"/>
    </location>
</feature>
<dbReference type="InterPro" id="IPR027443">
    <property type="entry name" value="IPNS-like_sf"/>
</dbReference>
<dbReference type="Pfam" id="PF14226">
    <property type="entry name" value="DIOX_N"/>
    <property type="match status" value="1"/>
</dbReference>
<dbReference type="Gene3D" id="2.60.120.330">
    <property type="entry name" value="B-lactam Antibiotic, Isopenicillin N Synthase, Chain"/>
    <property type="match status" value="1"/>
</dbReference>
<keyword evidence="10" id="KW-0539">Nucleus</keyword>
<dbReference type="GO" id="GO:0005634">
    <property type="term" value="C:nucleus"/>
    <property type="evidence" value="ECO:0007669"/>
    <property type="project" value="UniProtKB-SubCell"/>
</dbReference>
<evidence type="ECO:0000313" key="15">
    <source>
        <dbReference type="EMBL" id="GJN34715.1"/>
    </source>
</evidence>
<evidence type="ECO:0000256" key="11">
    <source>
        <dbReference type="ARBA" id="ARBA00059922"/>
    </source>
</evidence>
<sequence>MAILDLDLAPTTPPAHACGDDDHRLQRPQRHGKQQDLVGEKDDDLNLSKGVRHLCERGAITRLPARYVLPPSQRPAPTASLSSTACRLPVIDLARLKNKKSGGGDHGDRAAALAELDAACRDYGFFQVVNHGVEEAHSVFDVARRFFDLPSAQRSRYASSDIRAPVRYGTSFNQRNDGVLCWRDFLKIVVDDDKAAASSSSAAWPDAPVDLREVVAAYARATRRLFRELMDATLEALLGVGGHHDKNKKKMILEEGSSQMLVVNCYPACPEPDLTLGMPPHSDYGLLTVLLQDQVKGLEIWHEGRWVLVDPIPGALLVNIGDHFEIFSNGRYKSVLHRVRVNSARSRISLASLHSLPPDRVIAPAPELVNDMNPRRYMDTDFEAFLRHIASAEGNHKSFLHSRRIPEPSSSVRQ</sequence>
<keyword evidence="9 12" id="KW-0408">Iron</keyword>
<accession>A0AAV5FIS4</accession>
<evidence type="ECO:0000259" key="14">
    <source>
        <dbReference type="PROSITE" id="PS51471"/>
    </source>
</evidence>
<evidence type="ECO:0000256" key="13">
    <source>
        <dbReference type="SAM" id="MobiDB-lite"/>
    </source>
</evidence>
<dbReference type="InterPro" id="IPR005123">
    <property type="entry name" value="Oxoglu/Fe-dep_dioxygenase_dom"/>
</dbReference>
<evidence type="ECO:0000256" key="1">
    <source>
        <dbReference type="ARBA" id="ARBA00001961"/>
    </source>
</evidence>
<dbReference type="PRINTS" id="PR00682">
    <property type="entry name" value="IPNSYNTHASE"/>
</dbReference>
<keyword evidence="8 12" id="KW-0560">Oxidoreductase</keyword>
<keyword evidence="6 12" id="KW-0479">Metal-binding</keyword>
<evidence type="ECO:0000256" key="12">
    <source>
        <dbReference type="RuleBase" id="RU003682"/>
    </source>
</evidence>
<name>A0AAV5FIS4_ELECO</name>
<evidence type="ECO:0000256" key="3">
    <source>
        <dbReference type="ARBA" id="ARBA00004496"/>
    </source>
</evidence>
<dbReference type="EMBL" id="BQKI01000085">
    <property type="protein sequence ID" value="GJN34715.1"/>
    <property type="molecule type" value="Genomic_DNA"/>
</dbReference>
<dbReference type="PANTHER" id="PTHR47991">
    <property type="entry name" value="OXOGLUTARATE/IRON-DEPENDENT DIOXYGENASE"/>
    <property type="match status" value="1"/>
</dbReference>
<dbReference type="SUPFAM" id="SSF51197">
    <property type="entry name" value="Clavaminate synthase-like"/>
    <property type="match status" value="1"/>
</dbReference>
<dbReference type="InterPro" id="IPR026992">
    <property type="entry name" value="DIOX_N"/>
</dbReference>
<evidence type="ECO:0000256" key="9">
    <source>
        <dbReference type="ARBA" id="ARBA00023004"/>
    </source>
</evidence>
<evidence type="ECO:0000256" key="10">
    <source>
        <dbReference type="ARBA" id="ARBA00023242"/>
    </source>
</evidence>
<reference evidence="15" key="1">
    <citation type="journal article" date="2018" name="DNA Res.">
        <title>Multiple hybrid de novo genome assembly of finger millet, an orphan allotetraploid crop.</title>
        <authorList>
            <person name="Hatakeyama M."/>
            <person name="Aluri S."/>
            <person name="Balachadran M.T."/>
            <person name="Sivarajan S.R."/>
            <person name="Patrignani A."/>
            <person name="Gruter S."/>
            <person name="Poveda L."/>
            <person name="Shimizu-Inatsugi R."/>
            <person name="Baeten J."/>
            <person name="Francoijs K.J."/>
            <person name="Nataraja K.N."/>
            <person name="Reddy Y.A.N."/>
            <person name="Phadnis S."/>
            <person name="Ravikumar R.L."/>
            <person name="Schlapbach R."/>
            <person name="Sreeman S.M."/>
            <person name="Shimizu K.K."/>
        </authorList>
    </citation>
    <scope>NUCLEOTIDE SEQUENCE</scope>
</reference>
<feature type="domain" description="Fe2OG dioxygenase" evidence="14">
    <location>
        <begin position="256"/>
        <end position="356"/>
    </location>
</feature>
<evidence type="ECO:0000313" key="16">
    <source>
        <dbReference type="Proteomes" id="UP001054889"/>
    </source>
</evidence>
<keyword evidence="16" id="KW-1185">Reference proteome</keyword>
<evidence type="ECO:0000256" key="7">
    <source>
        <dbReference type="ARBA" id="ARBA00022964"/>
    </source>
</evidence>
<keyword evidence="7" id="KW-0223">Dioxygenase</keyword>
<proteinExistence type="inferred from homology"/>
<evidence type="ECO:0000256" key="5">
    <source>
        <dbReference type="ARBA" id="ARBA00022490"/>
    </source>
</evidence>
<dbReference type="GO" id="GO:0051213">
    <property type="term" value="F:dioxygenase activity"/>
    <property type="evidence" value="ECO:0007669"/>
    <property type="project" value="UniProtKB-KW"/>
</dbReference>
<comment type="function">
    <text evidence="11">Involved in the regulation of shoot development and salicylic acid (SA) homeostasis.</text>
</comment>
<dbReference type="GO" id="GO:0005737">
    <property type="term" value="C:cytoplasm"/>
    <property type="evidence" value="ECO:0007669"/>
    <property type="project" value="UniProtKB-SubCell"/>
</dbReference>
<evidence type="ECO:0000256" key="6">
    <source>
        <dbReference type="ARBA" id="ARBA00022723"/>
    </source>
</evidence>
<dbReference type="PROSITE" id="PS51471">
    <property type="entry name" value="FE2OG_OXY"/>
    <property type="match status" value="1"/>
</dbReference>
<dbReference type="FunFam" id="2.60.120.330:FF:000015">
    <property type="entry name" value="Protein DMR6-LIKE OXYGENASE 1"/>
    <property type="match status" value="1"/>
</dbReference>
<comment type="similarity">
    <text evidence="4 12">Belongs to the iron/ascorbate-dependent oxidoreductase family.</text>
</comment>
<evidence type="ECO:0000256" key="4">
    <source>
        <dbReference type="ARBA" id="ARBA00008056"/>
    </source>
</evidence>
<organism evidence="15 16">
    <name type="scientific">Eleusine coracana subsp. coracana</name>
    <dbReference type="NCBI Taxonomy" id="191504"/>
    <lineage>
        <taxon>Eukaryota</taxon>
        <taxon>Viridiplantae</taxon>
        <taxon>Streptophyta</taxon>
        <taxon>Embryophyta</taxon>
        <taxon>Tracheophyta</taxon>
        <taxon>Spermatophyta</taxon>
        <taxon>Magnoliopsida</taxon>
        <taxon>Liliopsida</taxon>
        <taxon>Poales</taxon>
        <taxon>Poaceae</taxon>
        <taxon>PACMAD clade</taxon>
        <taxon>Chloridoideae</taxon>
        <taxon>Cynodonteae</taxon>
        <taxon>Eleusininae</taxon>
        <taxon>Eleusine</taxon>
    </lineage>
</organism>